<name>S1SI50_THECC</name>
<evidence type="ECO:0000313" key="1">
    <source>
        <dbReference type="EMBL" id="EOY20337.1"/>
    </source>
</evidence>
<dbReference type="Proteomes" id="UP000026915">
    <property type="component" value="Unassembled WGS sequence"/>
</dbReference>
<dbReference type="InParanoid" id="S1SI50"/>
<evidence type="ECO:0000313" key="2">
    <source>
        <dbReference type="Proteomes" id="UP000026915"/>
    </source>
</evidence>
<dbReference type="PANTHER" id="PTHR48248:SF4">
    <property type="match status" value="1"/>
</dbReference>
<protein>
    <submittedName>
        <fullName evidence="1">Uncharacterized protein</fullName>
    </submittedName>
</protein>
<gene>
    <name evidence="1" type="ORF">TCM_045887</name>
</gene>
<dbReference type="OMA" id="MAMSMRN"/>
<proteinExistence type="predicted"/>
<dbReference type="Gramene" id="EOY20337">
    <property type="protein sequence ID" value="EOY20337"/>
    <property type="gene ID" value="TCM_045887"/>
</dbReference>
<keyword evidence="2" id="KW-1185">Reference proteome</keyword>
<dbReference type="HOGENOM" id="CLU_131212_3_0_1"/>
<dbReference type="AlphaFoldDB" id="S1SI50"/>
<sequence length="135" mass="15910">MAMSMRNKAFKPKMKSLKVRAQRIKSEIGKIREDQRCIREEQRNIGERFGDVKRQCDQLREETQVIMKQTACNRFRLIVMFNILRAREEGDFDKAVTFTRFLKLVSLVHTIQAANSMMDSPAKIGVDRSDMFYAW</sequence>
<dbReference type="PANTHER" id="PTHR48248">
    <property type="entry name" value="UVR DOMAIN-CONTAINING PROTEIN"/>
    <property type="match status" value="1"/>
</dbReference>
<organism evidence="1 2">
    <name type="scientific">Theobroma cacao</name>
    <name type="common">Cacao</name>
    <name type="synonym">Cocoa</name>
    <dbReference type="NCBI Taxonomy" id="3641"/>
    <lineage>
        <taxon>Eukaryota</taxon>
        <taxon>Viridiplantae</taxon>
        <taxon>Streptophyta</taxon>
        <taxon>Embryophyta</taxon>
        <taxon>Tracheophyta</taxon>
        <taxon>Spermatophyta</taxon>
        <taxon>Magnoliopsida</taxon>
        <taxon>eudicotyledons</taxon>
        <taxon>Gunneridae</taxon>
        <taxon>Pentapetalae</taxon>
        <taxon>rosids</taxon>
        <taxon>malvids</taxon>
        <taxon>Malvales</taxon>
        <taxon>Malvaceae</taxon>
        <taxon>Byttnerioideae</taxon>
        <taxon>Theobroma</taxon>
    </lineage>
</organism>
<dbReference type="EMBL" id="KE133048">
    <property type="protein sequence ID" value="EOY20337.1"/>
    <property type="molecule type" value="Genomic_DNA"/>
</dbReference>
<reference evidence="1 2" key="1">
    <citation type="journal article" date="2013" name="Genome Biol.">
        <title>The genome sequence of the most widely cultivated cacao type and its use to identify candidate genes regulating pod color.</title>
        <authorList>
            <person name="Motamayor J.C."/>
            <person name="Mockaitis K."/>
            <person name="Schmutz J."/>
            <person name="Haiminen N."/>
            <person name="Iii D.L."/>
            <person name="Cornejo O."/>
            <person name="Findley S.D."/>
            <person name="Zheng P."/>
            <person name="Utro F."/>
            <person name="Royaert S."/>
            <person name="Saski C."/>
            <person name="Jenkins J."/>
            <person name="Podicheti R."/>
            <person name="Zhao M."/>
            <person name="Scheffler B.E."/>
            <person name="Stack J.C."/>
            <person name="Feltus F.A."/>
            <person name="Mustiga G.M."/>
            <person name="Amores F."/>
            <person name="Phillips W."/>
            <person name="Marelli J.P."/>
            <person name="May G.D."/>
            <person name="Shapiro H."/>
            <person name="Ma J."/>
            <person name="Bustamante C.D."/>
            <person name="Schnell R.J."/>
            <person name="Main D."/>
            <person name="Gilbert D."/>
            <person name="Parida L."/>
            <person name="Kuhn D.N."/>
        </authorList>
    </citation>
    <scope>NUCLEOTIDE SEQUENCE [LARGE SCALE GENOMIC DNA]</scope>
    <source>
        <strain evidence="2">cv. Matina 1-6</strain>
    </source>
</reference>
<accession>S1SI50</accession>